<evidence type="ECO:0000313" key="3">
    <source>
        <dbReference type="EMBL" id="CAF1946855.1"/>
    </source>
</evidence>
<dbReference type="PANTHER" id="PTHR34389">
    <property type="entry name" value="L-RHAMNOSE MUTAROTASE"/>
    <property type="match status" value="1"/>
</dbReference>
<evidence type="ECO:0000313" key="1">
    <source>
        <dbReference type="EMBL" id="CAF1152936.1"/>
    </source>
</evidence>
<comment type="caution">
    <text evidence="4">The sequence shown here is derived from an EMBL/GenBank/DDBJ whole genome shotgun (WGS) entry which is preliminary data.</text>
</comment>
<evidence type="ECO:0000313" key="6">
    <source>
        <dbReference type="EMBL" id="CAF3789120.1"/>
    </source>
</evidence>
<dbReference type="Proteomes" id="UP000663866">
    <property type="component" value="Unassembled WGS sequence"/>
</dbReference>
<dbReference type="EMBL" id="CAJOBH010002369">
    <property type="protein sequence ID" value="CAF3903008.1"/>
    <property type="molecule type" value="Genomic_DNA"/>
</dbReference>
<dbReference type="Proteomes" id="UP000663887">
    <property type="component" value="Unassembled WGS sequence"/>
</dbReference>
<gene>
    <name evidence="7" type="ORF">BYL167_LOCUS8568</name>
    <name evidence="1" type="ORF">CJN711_LOCUS9617</name>
    <name evidence="10" type="ORF">GIL414_LOCUS19846</name>
    <name evidence="2" type="ORF">KQP761_LOCUS24571</name>
    <name evidence="5" type="ORF">MBJ925_LOCUS19087</name>
    <name evidence="6" type="ORF">OVN521_LOCUS3200</name>
    <name evidence="8" type="ORF">SMN809_LOCUS9011</name>
    <name evidence="9" type="ORF">UXM345_LOCUS16823</name>
    <name evidence="4" type="ORF">WKI299_LOCUS8787</name>
    <name evidence="3" type="ORF">XDN619_LOCUS700</name>
</gene>
<dbReference type="GO" id="GO:0016857">
    <property type="term" value="F:racemase and epimerase activity, acting on carbohydrates and derivatives"/>
    <property type="evidence" value="ECO:0007669"/>
    <property type="project" value="InterPro"/>
</dbReference>
<dbReference type="Gene3D" id="3.30.70.100">
    <property type="match status" value="1"/>
</dbReference>
<dbReference type="EMBL" id="CAJNRG010000034">
    <property type="protein sequence ID" value="CAF1946855.1"/>
    <property type="molecule type" value="Genomic_DNA"/>
</dbReference>
<evidence type="ECO:0000313" key="12">
    <source>
        <dbReference type="Proteomes" id="UP000663866"/>
    </source>
</evidence>
<dbReference type="EMBL" id="CAJOBJ010011287">
    <property type="protein sequence ID" value="CAF4158698.1"/>
    <property type="molecule type" value="Genomic_DNA"/>
</dbReference>
<dbReference type="EMBL" id="CAJNOV010003777">
    <property type="protein sequence ID" value="CAF1152936.1"/>
    <property type="molecule type" value="Genomic_DNA"/>
</dbReference>
<dbReference type="EMBL" id="CAJOBI010002842">
    <property type="protein sequence ID" value="CAF3946507.1"/>
    <property type="molecule type" value="Genomic_DNA"/>
</dbReference>
<evidence type="ECO:0008006" key="13">
    <source>
        <dbReference type="Google" id="ProtNLM"/>
    </source>
</evidence>
<evidence type="ECO:0000313" key="7">
    <source>
        <dbReference type="EMBL" id="CAF3903008.1"/>
    </source>
</evidence>
<evidence type="ECO:0000313" key="2">
    <source>
        <dbReference type="EMBL" id="CAF1620252.1"/>
    </source>
</evidence>
<evidence type="ECO:0000313" key="9">
    <source>
        <dbReference type="EMBL" id="CAF4011929.1"/>
    </source>
</evidence>
<reference evidence="4" key="1">
    <citation type="submission" date="2021-02" db="EMBL/GenBank/DDBJ databases">
        <authorList>
            <person name="Nowell W R."/>
        </authorList>
    </citation>
    <scope>NUCLEOTIDE SEQUENCE</scope>
</reference>
<evidence type="ECO:0000313" key="10">
    <source>
        <dbReference type="EMBL" id="CAF4158698.1"/>
    </source>
</evidence>
<dbReference type="InterPro" id="IPR008000">
    <property type="entry name" value="Rham/fucose_mutarotase"/>
</dbReference>
<dbReference type="EMBL" id="CAJNRF010002836">
    <property type="protein sequence ID" value="CAF2043657.1"/>
    <property type="molecule type" value="Genomic_DNA"/>
</dbReference>
<dbReference type="Proteomes" id="UP000663842">
    <property type="component" value="Unassembled WGS sequence"/>
</dbReference>
<dbReference type="GO" id="GO:0019301">
    <property type="term" value="P:rhamnose catabolic process"/>
    <property type="evidence" value="ECO:0007669"/>
    <property type="project" value="TreeGrafter"/>
</dbReference>
<dbReference type="Proteomes" id="UP000681967">
    <property type="component" value="Unassembled WGS sequence"/>
</dbReference>
<sequence>MANKVAYTMKLKPGAAAEYKRRHDEIWPEVLTLLHEHGFTDYSIFLDEENLTLFAVYKPSSLVTASNDALRHNEIIQRWWTYMTDLVEFNEDHMPVTNSLKMVFHMD</sequence>
<proteinExistence type="predicted"/>
<dbReference type="InterPro" id="IPR011008">
    <property type="entry name" value="Dimeric_a/b-barrel"/>
</dbReference>
<evidence type="ECO:0000313" key="8">
    <source>
        <dbReference type="EMBL" id="CAF3946507.1"/>
    </source>
</evidence>
<dbReference type="Proteomes" id="UP000663856">
    <property type="component" value="Unassembled WGS sequence"/>
</dbReference>
<evidence type="ECO:0000313" key="11">
    <source>
        <dbReference type="Proteomes" id="UP000663856"/>
    </source>
</evidence>
<dbReference type="EMBL" id="CAJOBG010000270">
    <property type="protein sequence ID" value="CAF3789120.1"/>
    <property type="molecule type" value="Genomic_DNA"/>
</dbReference>
<organism evidence="4 11">
    <name type="scientific">Rotaria magnacalcarata</name>
    <dbReference type="NCBI Taxonomy" id="392030"/>
    <lineage>
        <taxon>Eukaryota</taxon>
        <taxon>Metazoa</taxon>
        <taxon>Spiralia</taxon>
        <taxon>Gnathifera</taxon>
        <taxon>Rotifera</taxon>
        <taxon>Eurotatoria</taxon>
        <taxon>Bdelloidea</taxon>
        <taxon>Philodinida</taxon>
        <taxon>Philodinidae</taxon>
        <taxon>Rotaria</taxon>
    </lineage>
</organism>
<dbReference type="SUPFAM" id="SSF54909">
    <property type="entry name" value="Dimeric alpha+beta barrel"/>
    <property type="match status" value="1"/>
</dbReference>
<dbReference type="EMBL" id="CAJNOW010013366">
    <property type="protein sequence ID" value="CAF1620252.1"/>
    <property type="molecule type" value="Genomic_DNA"/>
</dbReference>
<dbReference type="AlphaFoldDB" id="A0A816P399"/>
<protein>
    <recommendedName>
        <fullName evidence="13">L-rhamnose mutarotase</fullName>
    </recommendedName>
</protein>
<keyword evidence="12" id="KW-1185">Reference proteome</keyword>
<dbReference type="Proteomes" id="UP000676336">
    <property type="component" value="Unassembled WGS sequence"/>
</dbReference>
<dbReference type="Proteomes" id="UP000663824">
    <property type="component" value="Unassembled WGS sequence"/>
</dbReference>
<dbReference type="Proteomes" id="UP000663834">
    <property type="component" value="Unassembled WGS sequence"/>
</dbReference>
<name>A0A816P399_9BILA</name>
<dbReference type="PANTHER" id="PTHR34389:SF2">
    <property type="entry name" value="L-RHAMNOSE MUTAROTASE"/>
    <property type="match status" value="1"/>
</dbReference>
<accession>A0A816P399</accession>
<evidence type="ECO:0000313" key="5">
    <source>
        <dbReference type="EMBL" id="CAF2083450.1"/>
    </source>
</evidence>
<dbReference type="EMBL" id="CAJNRE010009606">
    <property type="protein sequence ID" value="CAF2083450.1"/>
    <property type="molecule type" value="Genomic_DNA"/>
</dbReference>
<dbReference type="Proteomes" id="UP000663855">
    <property type="component" value="Unassembled WGS sequence"/>
</dbReference>
<evidence type="ECO:0000313" key="4">
    <source>
        <dbReference type="EMBL" id="CAF2043657.1"/>
    </source>
</evidence>
<dbReference type="EMBL" id="CAJOBF010002125">
    <property type="protein sequence ID" value="CAF4011929.1"/>
    <property type="molecule type" value="Genomic_DNA"/>
</dbReference>
<dbReference type="Proteomes" id="UP000681720">
    <property type="component" value="Unassembled WGS sequence"/>
</dbReference>
<dbReference type="Pfam" id="PF05336">
    <property type="entry name" value="rhaM"/>
    <property type="match status" value="1"/>
</dbReference>
<dbReference type="OrthoDB" id="9981546at2759"/>